<organism evidence="1 2">
    <name type="scientific">Pigmentiphaga soli</name>
    <dbReference type="NCBI Taxonomy" id="1007095"/>
    <lineage>
        <taxon>Bacteria</taxon>
        <taxon>Pseudomonadati</taxon>
        <taxon>Pseudomonadota</taxon>
        <taxon>Betaproteobacteria</taxon>
        <taxon>Burkholderiales</taxon>
        <taxon>Alcaligenaceae</taxon>
        <taxon>Pigmentiphaga</taxon>
    </lineage>
</organism>
<gene>
    <name evidence="1" type="ORF">GCM10023144_41480</name>
</gene>
<dbReference type="PANTHER" id="PTHR36573">
    <property type="entry name" value="INTERMEMBRANE PHOSPHOLIPID TRANSPORT SYSTEM BINDING PROTEIN MLAC"/>
    <property type="match status" value="1"/>
</dbReference>
<dbReference type="EMBL" id="BAABFO010000028">
    <property type="protein sequence ID" value="GAA4341136.1"/>
    <property type="molecule type" value="Genomic_DNA"/>
</dbReference>
<proteinExistence type="predicted"/>
<dbReference type="Proteomes" id="UP001501671">
    <property type="component" value="Unassembled WGS sequence"/>
</dbReference>
<dbReference type="InterPro" id="IPR008869">
    <property type="entry name" value="MlaC/ttg2D"/>
</dbReference>
<dbReference type="PANTHER" id="PTHR36573:SF1">
    <property type="entry name" value="INTERMEMBRANE PHOSPHOLIPID TRANSPORT SYSTEM BINDING PROTEIN MLAC"/>
    <property type="match status" value="1"/>
</dbReference>
<dbReference type="Pfam" id="PF05494">
    <property type="entry name" value="MlaC"/>
    <property type="match status" value="1"/>
</dbReference>
<dbReference type="PIRSF" id="PIRSF004649">
    <property type="entry name" value="MlaC"/>
    <property type="match status" value="1"/>
</dbReference>
<protein>
    <submittedName>
        <fullName evidence="1">ABC transporter substrate-binding protein</fullName>
    </submittedName>
</protein>
<keyword evidence="2" id="KW-1185">Reference proteome</keyword>
<name>A0ABP8HM79_9BURK</name>
<accession>A0ABP8HM79</accession>
<evidence type="ECO:0000313" key="2">
    <source>
        <dbReference type="Proteomes" id="UP001501671"/>
    </source>
</evidence>
<sequence>MEFPIARAIRRPAHAVAARRLSWLSAWLLLAAWLLAMGIARAAAPDPMAPPNELIQQAANNVLEAIRKDQELKSGSLDRVNQAVDELILPYVDFETTTRLAAGRAWRSATPEQRQRLVQEFRNMLVRTYGGAVSNITPQARVDMKPFRAEPGATDVVVRTMVSDGQREPVQVDYRLEKTPNGWKIYDLNVLGVWFIQNYRNQFSSIVARDGVEGLIRALSDRNQQMKMNR</sequence>
<dbReference type="Gene3D" id="1.10.10.640">
    <property type="entry name" value="phospholipid-binding protein"/>
    <property type="match status" value="1"/>
</dbReference>
<evidence type="ECO:0000313" key="1">
    <source>
        <dbReference type="EMBL" id="GAA4341136.1"/>
    </source>
</evidence>
<comment type="caution">
    <text evidence="1">The sequence shown here is derived from an EMBL/GenBank/DDBJ whole genome shotgun (WGS) entry which is preliminary data.</text>
</comment>
<dbReference type="Gene3D" id="3.10.450.50">
    <property type="match status" value="1"/>
</dbReference>
<reference evidence="2" key="1">
    <citation type="journal article" date="2019" name="Int. J. Syst. Evol. Microbiol.">
        <title>The Global Catalogue of Microorganisms (GCM) 10K type strain sequencing project: providing services to taxonomists for standard genome sequencing and annotation.</title>
        <authorList>
            <consortium name="The Broad Institute Genomics Platform"/>
            <consortium name="The Broad Institute Genome Sequencing Center for Infectious Disease"/>
            <person name="Wu L."/>
            <person name="Ma J."/>
        </authorList>
    </citation>
    <scope>NUCLEOTIDE SEQUENCE [LARGE SCALE GENOMIC DNA]</scope>
    <source>
        <strain evidence="2">JCM 17666</strain>
    </source>
</reference>